<accession>A0A9D1EZD6</accession>
<dbReference type="Proteomes" id="UP000823928">
    <property type="component" value="Unassembled WGS sequence"/>
</dbReference>
<gene>
    <name evidence="1" type="ORF">IAC10_08910</name>
</gene>
<reference evidence="1" key="1">
    <citation type="submission" date="2020-10" db="EMBL/GenBank/DDBJ databases">
        <authorList>
            <person name="Gilroy R."/>
        </authorList>
    </citation>
    <scope>NUCLEOTIDE SEQUENCE</scope>
    <source>
        <strain evidence="1">6276</strain>
    </source>
</reference>
<proteinExistence type="predicted"/>
<organism evidence="1 2">
    <name type="scientific">Candidatus Scatousia excrementigallinarum</name>
    <dbReference type="NCBI Taxonomy" id="2840935"/>
    <lineage>
        <taxon>Bacteria</taxon>
        <taxon>Candidatus Scatousia</taxon>
    </lineage>
</organism>
<comment type="caution">
    <text evidence="1">The sequence shown here is derived from an EMBL/GenBank/DDBJ whole genome shotgun (WGS) entry which is preliminary data.</text>
</comment>
<evidence type="ECO:0000313" key="2">
    <source>
        <dbReference type="Proteomes" id="UP000823928"/>
    </source>
</evidence>
<reference evidence="1" key="2">
    <citation type="journal article" date="2021" name="PeerJ">
        <title>Extensive microbial diversity within the chicken gut microbiome revealed by metagenomics and culture.</title>
        <authorList>
            <person name="Gilroy R."/>
            <person name="Ravi A."/>
            <person name="Getino M."/>
            <person name="Pursley I."/>
            <person name="Horton D.L."/>
            <person name="Alikhan N.F."/>
            <person name="Baker D."/>
            <person name="Gharbi K."/>
            <person name="Hall N."/>
            <person name="Watson M."/>
            <person name="Adriaenssens E.M."/>
            <person name="Foster-Nyarko E."/>
            <person name="Jarju S."/>
            <person name="Secka A."/>
            <person name="Antonio M."/>
            <person name="Oren A."/>
            <person name="Chaudhuri R.R."/>
            <person name="La Ragione R."/>
            <person name="Hildebrand F."/>
            <person name="Pallen M.J."/>
        </authorList>
    </citation>
    <scope>NUCLEOTIDE SEQUENCE</scope>
    <source>
        <strain evidence="1">6276</strain>
    </source>
</reference>
<dbReference type="EMBL" id="DVIU01000176">
    <property type="protein sequence ID" value="HIS36731.1"/>
    <property type="molecule type" value="Genomic_DNA"/>
</dbReference>
<protein>
    <submittedName>
        <fullName evidence="1">Uncharacterized protein</fullName>
    </submittedName>
</protein>
<evidence type="ECO:0000313" key="1">
    <source>
        <dbReference type="EMBL" id="HIS36731.1"/>
    </source>
</evidence>
<sequence>MGKAKKRSLHLGINDRVSNLSREDAVKIVSSEIKKNPEEVYGLITLFGLTAEELLEAGAGYEAVMSVRGLLK</sequence>
<dbReference type="AlphaFoldDB" id="A0A9D1EZD6"/>
<name>A0A9D1EZD6_9BACT</name>